<comment type="caution">
    <text evidence="4">The sequence shown here is derived from an EMBL/GenBank/DDBJ whole genome shotgun (WGS) entry which is preliminary data.</text>
</comment>
<feature type="signal peptide" evidence="2">
    <location>
        <begin position="1"/>
        <end position="23"/>
    </location>
</feature>
<evidence type="ECO:0000256" key="1">
    <source>
        <dbReference type="ARBA" id="ARBA00023157"/>
    </source>
</evidence>
<reference evidence="4" key="1">
    <citation type="journal article" date="2019" name="bioRxiv">
        <title>The Genome of the Zebra Mussel, Dreissena polymorpha: A Resource for Invasive Species Research.</title>
        <authorList>
            <person name="McCartney M.A."/>
            <person name="Auch B."/>
            <person name="Kono T."/>
            <person name="Mallez S."/>
            <person name="Zhang Y."/>
            <person name="Obille A."/>
            <person name="Becker A."/>
            <person name="Abrahante J.E."/>
            <person name="Garbe J."/>
            <person name="Badalamenti J.P."/>
            <person name="Herman A."/>
            <person name="Mangelson H."/>
            <person name="Liachko I."/>
            <person name="Sullivan S."/>
            <person name="Sone E.D."/>
            <person name="Koren S."/>
            <person name="Silverstein K.A.T."/>
            <person name="Beckman K.B."/>
            <person name="Gohl D.M."/>
        </authorList>
    </citation>
    <scope>NUCLEOTIDE SEQUENCE</scope>
    <source>
        <strain evidence="4">Duluth1</strain>
        <tissue evidence="4">Whole animal</tissue>
    </source>
</reference>
<dbReference type="AlphaFoldDB" id="A0A9D3YA35"/>
<dbReference type="Proteomes" id="UP000828390">
    <property type="component" value="Unassembled WGS sequence"/>
</dbReference>
<protein>
    <recommendedName>
        <fullName evidence="3">SMB domain-containing protein</fullName>
    </recommendedName>
</protein>
<proteinExistence type="predicted"/>
<keyword evidence="5" id="KW-1185">Reference proteome</keyword>
<feature type="domain" description="SMB" evidence="3">
    <location>
        <begin position="54"/>
        <end position="100"/>
    </location>
</feature>
<sequence length="197" mass="23030">MALKTRCGVIYVFIFLKITVAFSERLTNEGRLNRQKRAVEWGPDIAGPYCAKRSPQCCSHRRDECSVPILDTLCYCDDFCDRERSDCCPDFQYVCRRRPTIPPPQIRGKFFKESPVELVRGERFFNTLCFRGYVWCVLFKAVMSPLYAMYCFDIIPVLQFLVMLKFVVDSYTQHIAGKPQTLCIVHVCINYDKRNML</sequence>
<evidence type="ECO:0000256" key="2">
    <source>
        <dbReference type="SAM" id="SignalP"/>
    </source>
</evidence>
<reference evidence="4" key="2">
    <citation type="submission" date="2020-11" db="EMBL/GenBank/DDBJ databases">
        <authorList>
            <person name="McCartney M.A."/>
            <person name="Auch B."/>
            <person name="Kono T."/>
            <person name="Mallez S."/>
            <person name="Becker A."/>
            <person name="Gohl D.M."/>
            <person name="Silverstein K.A.T."/>
            <person name="Koren S."/>
            <person name="Bechman K.B."/>
            <person name="Herman A."/>
            <person name="Abrahante J.E."/>
            <person name="Garbe J."/>
        </authorList>
    </citation>
    <scope>NUCLEOTIDE SEQUENCE</scope>
    <source>
        <strain evidence="4">Duluth1</strain>
        <tissue evidence="4">Whole animal</tissue>
    </source>
</reference>
<dbReference type="PROSITE" id="PS50958">
    <property type="entry name" value="SMB_2"/>
    <property type="match status" value="1"/>
</dbReference>
<keyword evidence="2" id="KW-0732">Signal</keyword>
<evidence type="ECO:0000259" key="3">
    <source>
        <dbReference type="PROSITE" id="PS50958"/>
    </source>
</evidence>
<dbReference type="PROSITE" id="PS00524">
    <property type="entry name" value="SMB_1"/>
    <property type="match status" value="1"/>
</dbReference>
<keyword evidence="1" id="KW-1015">Disulfide bond</keyword>
<evidence type="ECO:0000313" key="4">
    <source>
        <dbReference type="EMBL" id="KAH3694652.1"/>
    </source>
</evidence>
<dbReference type="InterPro" id="IPR001212">
    <property type="entry name" value="Somatomedin_B_dom"/>
</dbReference>
<name>A0A9D3YA35_DREPO</name>
<feature type="chain" id="PRO_5039219974" description="SMB domain-containing protein" evidence="2">
    <location>
        <begin position="24"/>
        <end position="197"/>
    </location>
</feature>
<dbReference type="EMBL" id="JAIWYP010000016">
    <property type="protein sequence ID" value="KAH3694652.1"/>
    <property type="molecule type" value="Genomic_DNA"/>
</dbReference>
<evidence type="ECO:0000313" key="5">
    <source>
        <dbReference type="Proteomes" id="UP000828390"/>
    </source>
</evidence>
<organism evidence="4 5">
    <name type="scientific">Dreissena polymorpha</name>
    <name type="common">Zebra mussel</name>
    <name type="synonym">Mytilus polymorpha</name>
    <dbReference type="NCBI Taxonomy" id="45954"/>
    <lineage>
        <taxon>Eukaryota</taxon>
        <taxon>Metazoa</taxon>
        <taxon>Spiralia</taxon>
        <taxon>Lophotrochozoa</taxon>
        <taxon>Mollusca</taxon>
        <taxon>Bivalvia</taxon>
        <taxon>Autobranchia</taxon>
        <taxon>Heteroconchia</taxon>
        <taxon>Euheterodonta</taxon>
        <taxon>Imparidentia</taxon>
        <taxon>Neoheterodontei</taxon>
        <taxon>Myida</taxon>
        <taxon>Dreissenoidea</taxon>
        <taxon>Dreissenidae</taxon>
        <taxon>Dreissena</taxon>
    </lineage>
</organism>
<gene>
    <name evidence="4" type="ORF">DPMN_082092</name>
</gene>
<accession>A0A9D3YA35</accession>